<feature type="domain" description="Lumazine-binding" evidence="10">
    <location>
        <begin position="35"/>
        <end position="131"/>
    </location>
</feature>
<feature type="repeat" description="Lumazine-binding" evidence="9">
    <location>
        <begin position="1"/>
        <end position="34"/>
    </location>
</feature>
<proteinExistence type="predicted"/>
<evidence type="ECO:0000256" key="1">
    <source>
        <dbReference type="ARBA" id="ARBA00000968"/>
    </source>
</evidence>
<dbReference type="InterPro" id="IPR026017">
    <property type="entry name" value="Lumazine-bd_dom"/>
</dbReference>
<accession>A0ABT9WTC7</accession>
<dbReference type="Pfam" id="PF00677">
    <property type="entry name" value="Lum_binding"/>
    <property type="match status" value="1"/>
</dbReference>
<comment type="function">
    <text evidence="2">Catalyzes the dismutation of two molecules of 6,7-dimethyl-8-ribityllumazine, resulting in the formation of riboflavin and 5-amino-6-(D-ribitylamino)uracil.</text>
</comment>
<sequence>MPETFNTTSLRQLVVGSAVQLERAIAANGRFGGHFVSGHIDAVAVIKKKEYRENALYMTIEVPEAYESFLLVKGSIAVDGTSLTIFHVVKSTITISLIPHTQNATILAAKNVGELVNIECDLLMKYVQQFIKPQQKAEKGMTQLLEESGFLSR</sequence>
<reference evidence="11 12" key="1">
    <citation type="submission" date="2023-07" db="EMBL/GenBank/DDBJ databases">
        <title>Genomic Encyclopedia of Type Strains, Phase IV (KMG-IV): sequencing the most valuable type-strain genomes for metagenomic binning, comparative biology and taxonomic classification.</title>
        <authorList>
            <person name="Goeker M."/>
        </authorList>
    </citation>
    <scope>NUCLEOTIDE SEQUENCE [LARGE SCALE GENOMIC DNA]</scope>
    <source>
        <strain evidence="11 12">DSM 23837</strain>
    </source>
</reference>
<gene>
    <name evidence="11" type="ORF">J2S08_002405</name>
</gene>
<dbReference type="InterPro" id="IPR023366">
    <property type="entry name" value="ATP_synth_asu-like_sf"/>
</dbReference>
<evidence type="ECO:0000256" key="4">
    <source>
        <dbReference type="ARBA" id="ARBA00012827"/>
    </source>
</evidence>
<evidence type="ECO:0000256" key="9">
    <source>
        <dbReference type="PROSITE-ProRule" id="PRU00524"/>
    </source>
</evidence>
<keyword evidence="7 11" id="KW-0808">Transferase</keyword>
<name>A0ABT9WTC7_9BACI</name>
<comment type="pathway">
    <text evidence="3">Cofactor biosynthesis; riboflavin biosynthesis; riboflavin from 2-hydroxy-3-oxobutyl phosphate and 5-amino-6-(D-ribitylamino)uracil: step 2/2.</text>
</comment>
<evidence type="ECO:0000256" key="5">
    <source>
        <dbReference type="ARBA" id="ARBA00013950"/>
    </source>
</evidence>
<keyword evidence="6" id="KW-0686">Riboflavin biosynthesis</keyword>
<dbReference type="PANTHER" id="PTHR21098:SF12">
    <property type="entry name" value="RIBOFLAVIN SYNTHASE"/>
    <property type="match status" value="1"/>
</dbReference>
<dbReference type="EMBL" id="JAUSTT010000013">
    <property type="protein sequence ID" value="MDQ0176561.1"/>
    <property type="molecule type" value="Genomic_DNA"/>
</dbReference>
<keyword evidence="8" id="KW-0677">Repeat</keyword>
<dbReference type="EC" id="2.5.1.9" evidence="4"/>
<dbReference type="GO" id="GO:0004746">
    <property type="term" value="F:riboflavin synthase activity"/>
    <property type="evidence" value="ECO:0007669"/>
    <property type="project" value="UniProtKB-EC"/>
</dbReference>
<dbReference type="PROSITE" id="PS51177">
    <property type="entry name" value="LUMAZINE_BIND"/>
    <property type="match status" value="2"/>
</dbReference>
<evidence type="ECO:0000259" key="10">
    <source>
        <dbReference type="PROSITE" id="PS51177"/>
    </source>
</evidence>
<evidence type="ECO:0000256" key="8">
    <source>
        <dbReference type="ARBA" id="ARBA00022737"/>
    </source>
</evidence>
<evidence type="ECO:0000256" key="6">
    <source>
        <dbReference type="ARBA" id="ARBA00022619"/>
    </source>
</evidence>
<feature type="repeat" description="Lumazine-binding" evidence="9">
    <location>
        <begin position="35"/>
        <end position="131"/>
    </location>
</feature>
<evidence type="ECO:0000313" key="12">
    <source>
        <dbReference type="Proteomes" id="UP001223586"/>
    </source>
</evidence>
<evidence type="ECO:0000313" key="11">
    <source>
        <dbReference type="EMBL" id="MDQ0176561.1"/>
    </source>
</evidence>
<protein>
    <recommendedName>
        <fullName evidence="5">Riboflavin synthase</fullName>
        <ecNumber evidence="4">2.5.1.9</ecNumber>
    </recommendedName>
</protein>
<dbReference type="PANTHER" id="PTHR21098">
    <property type="entry name" value="RIBOFLAVIN SYNTHASE ALPHA CHAIN"/>
    <property type="match status" value="1"/>
</dbReference>
<dbReference type="InterPro" id="IPR001783">
    <property type="entry name" value="Lumazine-bd"/>
</dbReference>
<dbReference type="SUPFAM" id="SSF63380">
    <property type="entry name" value="Riboflavin synthase domain-like"/>
    <property type="match status" value="1"/>
</dbReference>
<dbReference type="InterPro" id="IPR017938">
    <property type="entry name" value="Riboflavin_synthase-like_b-brl"/>
</dbReference>
<evidence type="ECO:0000256" key="2">
    <source>
        <dbReference type="ARBA" id="ARBA00002803"/>
    </source>
</evidence>
<dbReference type="Gene3D" id="2.40.30.20">
    <property type="match status" value="1"/>
</dbReference>
<evidence type="ECO:0000256" key="7">
    <source>
        <dbReference type="ARBA" id="ARBA00022679"/>
    </source>
</evidence>
<comment type="catalytic activity">
    <reaction evidence="1">
        <text>2 6,7-dimethyl-8-(1-D-ribityl)lumazine + H(+) = 5-amino-6-(D-ribitylamino)uracil + riboflavin</text>
        <dbReference type="Rhea" id="RHEA:20772"/>
        <dbReference type="ChEBI" id="CHEBI:15378"/>
        <dbReference type="ChEBI" id="CHEBI:15934"/>
        <dbReference type="ChEBI" id="CHEBI:57986"/>
        <dbReference type="ChEBI" id="CHEBI:58201"/>
        <dbReference type="EC" id="2.5.1.9"/>
    </reaction>
</comment>
<dbReference type="CDD" id="cd00402">
    <property type="entry name" value="Riboflavin_synthase_like"/>
    <property type="match status" value="1"/>
</dbReference>
<feature type="domain" description="Lumazine-binding" evidence="10">
    <location>
        <begin position="1"/>
        <end position="34"/>
    </location>
</feature>
<dbReference type="Proteomes" id="UP001223586">
    <property type="component" value="Unassembled WGS sequence"/>
</dbReference>
<keyword evidence="12" id="KW-1185">Reference proteome</keyword>
<evidence type="ECO:0000256" key="3">
    <source>
        <dbReference type="ARBA" id="ARBA00004887"/>
    </source>
</evidence>
<organism evidence="11 12">
    <name type="scientific">Bacillus chungangensis</name>
    <dbReference type="NCBI Taxonomy" id="587633"/>
    <lineage>
        <taxon>Bacteria</taxon>
        <taxon>Bacillati</taxon>
        <taxon>Bacillota</taxon>
        <taxon>Bacilli</taxon>
        <taxon>Bacillales</taxon>
        <taxon>Bacillaceae</taxon>
        <taxon>Bacillus</taxon>
    </lineage>
</organism>
<comment type="caution">
    <text evidence="11">The sequence shown here is derived from an EMBL/GenBank/DDBJ whole genome shotgun (WGS) entry which is preliminary data.</text>
</comment>